<sequence length="113" mass="11020">MPHSESANHAALGGTGVLEENCESMGTLGGGWGTSLPTPALGGAGGVRGDGGAGCRTRRVRTTPRWVVAGALEENCESMGTPGGGWGTSLPTPVLGGAGEDCAGVCGVVGWVL</sequence>
<organism evidence="2 3">
    <name type="scientific">Prosthecobacter vanneervenii</name>
    <dbReference type="NCBI Taxonomy" id="48466"/>
    <lineage>
        <taxon>Bacteria</taxon>
        <taxon>Pseudomonadati</taxon>
        <taxon>Verrucomicrobiota</taxon>
        <taxon>Verrucomicrobiia</taxon>
        <taxon>Verrucomicrobiales</taxon>
        <taxon>Verrucomicrobiaceae</taxon>
        <taxon>Prosthecobacter</taxon>
    </lineage>
</organism>
<feature type="region of interest" description="Disordered" evidence="1">
    <location>
        <begin position="28"/>
        <end position="58"/>
    </location>
</feature>
<dbReference type="Proteomes" id="UP000590740">
    <property type="component" value="Unassembled WGS sequence"/>
</dbReference>
<evidence type="ECO:0000313" key="2">
    <source>
        <dbReference type="EMBL" id="MBB5031485.1"/>
    </source>
</evidence>
<feature type="compositionally biased region" description="Gly residues" evidence="1">
    <location>
        <begin position="42"/>
        <end position="54"/>
    </location>
</feature>
<dbReference type="AlphaFoldDB" id="A0A7W7Y911"/>
<comment type="caution">
    <text evidence="2">The sequence shown here is derived from an EMBL/GenBank/DDBJ whole genome shotgun (WGS) entry which is preliminary data.</text>
</comment>
<dbReference type="EMBL" id="JACHIG010000001">
    <property type="protein sequence ID" value="MBB5031485.1"/>
    <property type="molecule type" value="Genomic_DNA"/>
</dbReference>
<reference evidence="2 3" key="1">
    <citation type="submission" date="2020-08" db="EMBL/GenBank/DDBJ databases">
        <title>Genomic Encyclopedia of Type Strains, Phase IV (KMG-IV): sequencing the most valuable type-strain genomes for metagenomic binning, comparative biology and taxonomic classification.</title>
        <authorList>
            <person name="Goeker M."/>
        </authorList>
    </citation>
    <scope>NUCLEOTIDE SEQUENCE [LARGE SCALE GENOMIC DNA]</scope>
    <source>
        <strain evidence="2 3">DSM 12252</strain>
    </source>
</reference>
<proteinExistence type="predicted"/>
<keyword evidence="3" id="KW-1185">Reference proteome</keyword>
<gene>
    <name evidence="2" type="ORF">HNQ65_001039</name>
</gene>
<evidence type="ECO:0000313" key="3">
    <source>
        <dbReference type="Proteomes" id="UP000590740"/>
    </source>
</evidence>
<accession>A0A7W7Y911</accession>
<protein>
    <submittedName>
        <fullName evidence="2">Uncharacterized protein</fullName>
    </submittedName>
</protein>
<evidence type="ECO:0000256" key="1">
    <source>
        <dbReference type="SAM" id="MobiDB-lite"/>
    </source>
</evidence>
<name>A0A7W7Y911_9BACT</name>